<dbReference type="PROSITE" id="PS50097">
    <property type="entry name" value="BTB"/>
    <property type="match status" value="1"/>
</dbReference>
<feature type="domain" description="BTB" evidence="1">
    <location>
        <begin position="358"/>
        <end position="425"/>
    </location>
</feature>
<dbReference type="AlphaFoldDB" id="A0A8X6TSD8"/>
<dbReference type="Pfam" id="PF00651">
    <property type="entry name" value="BTB"/>
    <property type="match status" value="1"/>
</dbReference>
<feature type="non-terminal residue" evidence="3">
    <location>
        <position position="1"/>
    </location>
</feature>
<dbReference type="PROSITE" id="PS50144">
    <property type="entry name" value="MATH"/>
    <property type="match status" value="1"/>
</dbReference>
<dbReference type="Gene3D" id="1.25.40.420">
    <property type="match status" value="1"/>
</dbReference>
<proteinExistence type="predicted"/>
<dbReference type="PANTHER" id="PTHR24413">
    <property type="entry name" value="SPECKLE-TYPE POZ PROTEIN"/>
    <property type="match status" value="1"/>
</dbReference>
<evidence type="ECO:0000259" key="1">
    <source>
        <dbReference type="PROSITE" id="PS50097"/>
    </source>
</evidence>
<sequence length="517" mass="59862">PPDETNRSLLPVIVVVCASFLKFHTMSNDAENYFLFKWHIVNVSFCWHTGDEHIRSPSFIVETLDKSKWHLKLLPKGEENEDYLSLFVTLESSDQNRCKIEYEACIVDDQGSILENSNRQKDLFLSNEGWGWEEFMEKNNIFHSKGMNCLYEDTLTVCLKMWKSNENMKQQGECIARTLLGVERKSFVWAVERFSSLGPDVKDTYEIRSTENDKLIMSLNVSEASEEILCLEFTAARDKMVFRFRLFILCATGKTEKIAEKEYRFRGSLVKKLYFPFLLTKKEIVARKDNYLKDDVLTLVCECAFSTGVATNEIQLTTYSHDTTLMKRAGLLQDTKKLQLSNDLKENLKSLHADQLLSDTKLKTKTNMFPAHKCILSVRSPVFKAMFTSDVREKIDDCVYIDDLDDDSVIRMLNYIYTGELEDLQWESARELYAAADKYEILSLKEECSSFLKTHLSPNNACEALILADMHSDNDLKRMVQYFILRHGTLVMNSNAWEELMESHPKLAAHTLTLKYQ</sequence>
<feature type="domain" description="MATH" evidence="2">
    <location>
        <begin position="33"/>
        <end position="161"/>
    </location>
</feature>
<evidence type="ECO:0000313" key="4">
    <source>
        <dbReference type="Proteomes" id="UP000887013"/>
    </source>
</evidence>
<accession>A0A8X6TSD8</accession>
<keyword evidence="4" id="KW-1185">Reference proteome</keyword>
<dbReference type="SMART" id="SM00225">
    <property type="entry name" value="BTB"/>
    <property type="match status" value="1"/>
</dbReference>
<dbReference type="Pfam" id="PF22486">
    <property type="entry name" value="MATH_2"/>
    <property type="match status" value="1"/>
</dbReference>
<dbReference type="Gene3D" id="3.30.710.10">
    <property type="entry name" value="Potassium Channel Kv1.1, Chain A"/>
    <property type="match status" value="1"/>
</dbReference>
<dbReference type="EMBL" id="BMAW01064496">
    <property type="protein sequence ID" value="GFT45445.1"/>
    <property type="molecule type" value="Genomic_DNA"/>
</dbReference>
<dbReference type="GO" id="GO:0030163">
    <property type="term" value="P:protein catabolic process"/>
    <property type="evidence" value="ECO:0007669"/>
    <property type="project" value="UniProtKB-ARBA"/>
</dbReference>
<dbReference type="Proteomes" id="UP000887013">
    <property type="component" value="Unassembled WGS sequence"/>
</dbReference>
<dbReference type="InterPro" id="IPR008974">
    <property type="entry name" value="TRAF-like"/>
</dbReference>
<comment type="caution">
    <text evidence="3">The sequence shown here is derived from an EMBL/GenBank/DDBJ whole genome shotgun (WGS) entry which is preliminary data.</text>
</comment>
<dbReference type="InterPro" id="IPR000210">
    <property type="entry name" value="BTB/POZ_dom"/>
</dbReference>
<evidence type="ECO:0000313" key="3">
    <source>
        <dbReference type="EMBL" id="GFT45445.1"/>
    </source>
</evidence>
<gene>
    <name evidence="3" type="primary">spop-b</name>
    <name evidence="3" type="ORF">NPIL_647471</name>
</gene>
<dbReference type="Gene3D" id="2.60.210.10">
    <property type="entry name" value="Apoptosis, Tumor Necrosis Factor Receptor Associated Protein 2, Chain A"/>
    <property type="match status" value="1"/>
</dbReference>
<organism evidence="3 4">
    <name type="scientific">Nephila pilipes</name>
    <name type="common">Giant wood spider</name>
    <name type="synonym">Nephila maculata</name>
    <dbReference type="NCBI Taxonomy" id="299642"/>
    <lineage>
        <taxon>Eukaryota</taxon>
        <taxon>Metazoa</taxon>
        <taxon>Ecdysozoa</taxon>
        <taxon>Arthropoda</taxon>
        <taxon>Chelicerata</taxon>
        <taxon>Arachnida</taxon>
        <taxon>Araneae</taxon>
        <taxon>Araneomorphae</taxon>
        <taxon>Entelegynae</taxon>
        <taxon>Araneoidea</taxon>
        <taxon>Nephilidae</taxon>
        <taxon>Nephila</taxon>
    </lineage>
</organism>
<dbReference type="SUPFAM" id="SSF54695">
    <property type="entry name" value="POZ domain"/>
    <property type="match status" value="1"/>
</dbReference>
<dbReference type="InterPro" id="IPR002083">
    <property type="entry name" value="MATH/TRAF_dom"/>
</dbReference>
<name>A0A8X6TSD8_NEPPI</name>
<dbReference type="CDD" id="cd18186">
    <property type="entry name" value="BTB_POZ_ZBTB_KLHL-like"/>
    <property type="match status" value="1"/>
</dbReference>
<reference evidence="3" key="1">
    <citation type="submission" date="2020-08" db="EMBL/GenBank/DDBJ databases">
        <title>Multicomponent nature underlies the extraordinary mechanical properties of spider dragline silk.</title>
        <authorList>
            <person name="Kono N."/>
            <person name="Nakamura H."/>
            <person name="Mori M."/>
            <person name="Yoshida Y."/>
            <person name="Ohtoshi R."/>
            <person name="Malay A.D."/>
            <person name="Moran D.A.P."/>
            <person name="Tomita M."/>
            <person name="Numata K."/>
            <person name="Arakawa K."/>
        </authorList>
    </citation>
    <scope>NUCLEOTIDE SEQUENCE</scope>
</reference>
<dbReference type="OrthoDB" id="6359816at2759"/>
<evidence type="ECO:0000259" key="2">
    <source>
        <dbReference type="PROSITE" id="PS50144"/>
    </source>
</evidence>
<dbReference type="SUPFAM" id="SSF49599">
    <property type="entry name" value="TRAF domain-like"/>
    <property type="match status" value="1"/>
</dbReference>
<protein>
    <submittedName>
        <fullName evidence="3">Speckle-type POZ protein B</fullName>
    </submittedName>
</protein>
<dbReference type="InterPro" id="IPR011333">
    <property type="entry name" value="SKP1/BTB/POZ_sf"/>
</dbReference>